<proteinExistence type="inferred from homology"/>
<organism evidence="6 7">
    <name type="scientific">Nonomuraea longispora</name>
    <dbReference type="NCBI Taxonomy" id="1848320"/>
    <lineage>
        <taxon>Bacteria</taxon>
        <taxon>Bacillati</taxon>
        <taxon>Actinomycetota</taxon>
        <taxon>Actinomycetes</taxon>
        <taxon>Streptosporangiales</taxon>
        <taxon>Streptosporangiaceae</taxon>
        <taxon>Nonomuraea</taxon>
    </lineage>
</organism>
<dbReference type="OrthoDB" id="9773429at2"/>
<protein>
    <submittedName>
        <fullName evidence="6">AAA family ATPase</fullName>
    </submittedName>
</protein>
<dbReference type="InterPro" id="IPR047661">
    <property type="entry name" value="IstB"/>
</dbReference>
<dbReference type="Gene3D" id="3.40.50.300">
    <property type="entry name" value="P-loop containing nucleotide triphosphate hydrolases"/>
    <property type="match status" value="1"/>
</dbReference>
<dbReference type="NCBIfam" id="NF038214">
    <property type="entry name" value="IS21_help_AAA"/>
    <property type="match status" value="1"/>
</dbReference>
<comment type="similarity">
    <text evidence="1">Belongs to the IS21/IS1162 putative ATP-binding protein family.</text>
</comment>
<dbReference type="GO" id="GO:0005524">
    <property type="term" value="F:ATP binding"/>
    <property type="evidence" value="ECO:0007669"/>
    <property type="project" value="UniProtKB-KW"/>
</dbReference>
<dbReference type="PIRSF" id="PIRSF003073">
    <property type="entry name" value="DNAC_TnpB_IstB"/>
    <property type="match status" value="1"/>
</dbReference>
<dbReference type="Proteomes" id="UP000295157">
    <property type="component" value="Unassembled WGS sequence"/>
</dbReference>
<dbReference type="InterPro" id="IPR027417">
    <property type="entry name" value="P-loop_NTPase"/>
</dbReference>
<evidence type="ECO:0000313" key="7">
    <source>
        <dbReference type="Proteomes" id="UP000295157"/>
    </source>
</evidence>
<dbReference type="SUPFAM" id="SSF52540">
    <property type="entry name" value="P-loop containing nucleoside triphosphate hydrolases"/>
    <property type="match status" value="1"/>
</dbReference>
<evidence type="ECO:0000313" key="6">
    <source>
        <dbReference type="EMBL" id="TDB93855.1"/>
    </source>
</evidence>
<dbReference type="EMBL" id="SMJZ01000379">
    <property type="protein sequence ID" value="TDB93855.1"/>
    <property type="molecule type" value="Genomic_DNA"/>
</dbReference>
<dbReference type="CDD" id="cd00009">
    <property type="entry name" value="AAA"/>
    <property type="match status" value="1"/>
</dbReference>
<dbReference type="InterPro" id="IPR003593">
    <property type="entry name" value="AAA+_ATPase"/>
</dbReference>
<name>A0A4V2XH81_9ACTN</name>
<evidence type="ECO:0000256" key="2">
    <source>
        <dbReference type="ARBA" id="ARBA00022741"/>
    </source>
</evidence>
<feature type="domain" description="AAA+ ATPase" evidence="5">
    <location>
        <begin position="124"/>
        <end position="256"/>
    </location>
</feature>
<comment type="caution">
    <text evidence="6">The sequence shown here is derived from an EMBL/GenBank/DDBJ whole genome shotgun (WGS) entry which is preliminary data.</text>
</comment>
<evidence type="ECO:0000256" key="4">
    <source>
        <dbReference type="SAM" id="MobiDB-lite"/>
    </source>
</evidence>
<accession>A0A4V2XH81</accession>
<gene>
    <name evidence="6" type="ORF">E1267_43190</name>
</gene>
<reference evidence="6 7" key="1">
    <citation type="submission" date="2019-02" db="EMBL/GenBank/DDBJ databases">
        <title>Draft genome sequences of novel Actinobacteria.</title>
        <authorList>
            <person name="Sahin N."/>
            <person name="Ay H."/>
            <person name="Saygin H."/>
        </authorList>
    </citation>
    <scope>NUCLEOTIDE SEQUENCE [LARGE SCALE GENOMIC DNA]</scope>
    <source>
        <strain evidence="6 7">KC201</strain>
    </source>
</reference>
<keyword evidence="7" id="KW-1185">Reference proteome</keyword>
<dbReference type="InterPro" id="IPR028350">
    <property type="entry name" value="DNAC/IstB-like"/>
</dbReference>
<sequence>MSTTAPPGHAPDRATDLVPPATPAQAACYQRLRGHLADLKLSAAASALPALLDAAREENLSVLEALERLLGLQATASAARRADNNLRFASLPAPWSLEDYDFSAQPGLEEAVVRELASLRFLDDATNVIFIGQPGVGKTMLAIGLARAAALAGHRTYFTTCDDLIRRLKRALAEHRFPTGLRFFTQPRLLVIDEFGYRRLDEEGRSLLFEVINGRYLKGSIITTSHVGVSAWAERLGDPMLAAALLDRLLHRGIIVAIDGPSYRMRAHQAHTDALRQGLTSPAPATTPARQVAS</sequence>
<evidence type="ECO:0000256" key="1">
    <source>
        <dbReference type="ARBA" id="ARBA00008059"/>
    </source>
</evidence>
<dbReference type="PANTHER" id="PTHR30050:SF4">
    <property type="entry name" value="ATP-BINDING PROTEIN RV3427C IN INSERTION SEQUENCE-RELATED"/>
    <property type="match status" value="1"/>
</dbReference>
<dbReference type="AlphaFoldDB" id="A0A4V2XH81"/>
<dbReference type="Pfam" id="PF01695">
    <property type="entry name" value="IstB_IS21"/>
    <property type="match status" value="1"/>
</dbReference>
<keyword evidence="3" id="KW-0067">ATP-binding</keyword>
<dbReference type="SMART" id="SM00382">
    <property type="entry name" value="AAA"/>
    <property type="match status" value="1"/>
</dbReference>
<dbReference type="InterPro" id="IPR002611">
    <property type="entry name" value="IstB_ATP-bd"/>
</dbReference>
<dbReference type="GO" id="GO:0006260">
    <property type="term" value="P:DNA replication"/>
    <property type="evidence" value="ECO:0007669"/>
    <property type="project" value="TreeGrafter"/>
</dbReference>
<evidence type="ECO:0000259" key="5">
    <source>
        <dbReference type="SMART" id="SM00382"/>
    </source>
</evidence>
<dbReference type="RefSeq" id="WP_132342033.1">
    <property type="nucleotide sequence ID" value="NZ_SMJZ01000379.1"/>
</dbReference>
<keyword evidence="2" id="KW-0547">Nucleotide-binding</keyword>
<evidence type="ECO:0000256" key="3">
    <source>
        <dbReference type="ARBA" id="ARBA00022840"/>
    </source>
</evidence>
<dbReference type="PANTHER" id="PTHR30050">
    <property type="entry name" value="CHROMOSOMAL REPLICATION INITIATOR PROTEIN DNAA"/>
    <property type="match status" value="1"/>
</dbReference>
<feature type="region of interest" description="Disordered" evidence="4">
    <location>
        <begin position="274"/>
        <end position="294"/>
    </location>
</feature>